<evidence type="ECO:0000256" key="9">
    <source>
        <dbReference type="ARBA" id="ARBA00023204"/>
    </source>
</evidence>
<evidence type="ECO:0000259" key="17">
    <source>
        <dbReference type="PROSITE" id="PS51462"/>
    </source>
</evidence>
<keyword evidence="19" id="KW-1185">Reference proteome</keyword>
<comment type="cofactor">
    <cofactor evidence="1">
        <name>Mg(2+)</name>
        <dbReference type="ChEBI" id="CHEBI:18420"/>
    </cofactor>
</comment>
<dbReference type="GO" id="GO:0046872">
    <property type="term" value="F:metal ion binding"/>
    <property type="evidence" value="ECO:0007669"/>
    <property type="project" value="UniProtKB-KW"/>
</dbReference>
<comment type="caution">
    <text evidence="18">The sequence shown here is derived from an EMBL/GenBank/DDBJ whole genome shotgun (WGS) entry which is preliminary data.</text>
</comment>
<dbReference type="PANTHER" id="PTHR47707">
    <property type="entry name" value="8-OXO-DGTP DIPHOSPHATASE"/>
    <property type="match status" value="1"/>
</dbReference>
<evidence type="ECO:0000313" key="19">
    <source>
        <dbReference type="Proteomes" id="UP000292919"/>
    </source>
</evidence>
<dbReference type="AlphaFoldDB" id="A0A6H3FCL0"/>
<accession>A0A6H3FCL0</accession>
<proteinExistence type="inferred from homology"/>
<evidence type="ECO:0000256" key="15">
    <source>
        <dbReference type="ARBA" id="ARBA00041979"/>
    </source>
</evidence>
<organism evidence="18 19">
    <name type="scientific">Desulfovibrio legallii</name>
    <dbReference type="NCBI Taxonomy" id="571438"/>
    <lineage>
        <taxon>Bacteria</taxon>
        <taxon>Pseudomonadati</taxon>
        <taxon>Thermodesulfobacteriota</taxon>
        <taxon>Desulfovibrionia</taxon>
        <taxon>Desulfovibrionales</taxon>
        <taxon>Desulfovibrionaceae</taxon>
        <taxon>Desulfovibrio</taxon>
    </lineage>
</organism>
<dbReference type="InterPro" id="IPR020084">
    <property type="entry name" value="NUDIX_hydrolase_CS"/>
</dbReference>
<keyword evidence="8" id="KW-0460">Magnesium</keyword>
<dbReference type="GO" id="GO:0008413">
    <property type="term" value="F:8-oxo-7,8-dihydroguanosine triphosphate pyrophosphatase activity"/>
    <property type="evidence" value="ECO:0007669"/>
    <property type="project" value="TreeGrafter"/>
</dbReference>
<dbReference type="EMBL" id="SIXC01000004">
    <property type="protein sequence ID" value="TBH80796.1"/>
    <property type="molecule type" value="Genomic_DNA"/>
</dbReference>
<dbReference type="GO" id="GO:0044716">
    <property type="term" value="F:8-oxo-GDP phosphatase activity"/>
    <property type="evidence" value="ECO:0007669"/>
    <property type="project" value="TreeGrafter"/>
</dbReference>
<keyword evidence="3" id="KW-0515">Mutator protein</keyword>
<evidence type="ECO:0000256" key="16">
    <source>
        <dbReference type="ARBA" id="ARBA00042798"/>
    </source>
</evidence>
<evidence type="ECO:0000256" key="5">
    <source>
        <dbReference type="ARBA" id="ARBA00022723"/>
    </source>
</evidence>
<evidence type="ECO:0000256" key="8">
    <source>
        <dbReference type="ARBA" id="ARBA00022842"/>
    </source>
</evidence>
<dbReference type="GO" id="GO:0044715">
    <property type="term" value="F:8-oxo-dGDP phosphatase activity"/>
    <property type="evidence" value="ECO:0007669"/>
    <property type="project" value="TreeGrafter"/>
</dbReference>
<sequence length="142" mass="15540">MRHIEVAAGIVWRGGAFLAAQRPDGKPMAGYWEFPGGKVEGAERPDQALRRELAEELGIGVRQAALWRTVEHCYAERDLLVRLHFFHVTAFSGEPCPAEGQNLRWISPAEAPRLDFLPADAGLLAQLARMSPPEAGTADPGK</sequence>
<evidence type="ECO:0000256" key="10">
    <source>
        <dbReference type="ARBA" id="ARBA00035861"/>
    </source>
</evidence>
<dbReference type="Pfam" id="PF14815">
    <property type="entry name" value="NUDIX_4"/>
    <property type="match status" value="1"/>
</dbReference>
<keyword evidence="7 18" id="KW-0378">Hydrolase</keyword>
<evidence type="ECO:0000256" key="14">
    <source>
        <dbReference type="ARBA" id="ARBA00041592"/>
    </source>
</evidence>
<keyword evidence="9" id="KW-0234">DNA repair</keyword>
<dbReference type="PANTHER" id="PTHR47707:SF1">
    <property type="entry name" value="NUDIX HYDROLASE FAMILY PROTEIN"/>
    <property type="match status" value="1"/>
</dbReference>
<dbReference type="GO" id="GO:0006281">
    <property type="term" value="P:DNA repair"/>
    <property type="evidence" value="ECO:0007669"/>
    <property type="project" value="UniProtKB-KW"/>
</dbReference>
<dbReference type="InterPro" id="IPR000086">
    <property type="entry name" value="NUDIX_hydrolase_dom"/>
</dbReference>
<evidence type="ECO:0000256" key="11">
    <source>
        <dbReference type="ARBA" id="ARBA00036904"/>
    </source>
</evidence>
<evidence type="ECO:0000313" key="18">
    <source>
        <dbReference type="EMBL" id="TBH80796.1"/>
    </source>
</evidence>
<comment type="similarity">
    <text evidence="2">Belongs to the Nudix hydrolase family.</text>
</comment>
<name>A0A6H3FCL0_9BACT</name>
<dbReference type="InterPro" id="IPR015797">
    <property type="entry name" value="NUDIX_hydrolase-like_dom_sf"/>
</dbReference>
<dbReference type="Proteomes" id="UP000292919">
    <property type="component" value="Unassembled WGS sequence"/>
</dbReference>
<feature type="domain" description="Nudix hydrolase" evidence="17">
    <location>
        <begin position="1"/>
        <end position="129"/>
    </location>
</feature>
<dbReference type="GO" id="GO:0006260">
    <property type="term" value="P:DNA replication"/>
    <property type="evidence" value="ECO:0007669"/>
    <property type="project" value="UniProtKB-KW"/>
</dbReference>
<dbReference type="RefSeq" id="WP_130957867.1">
    <property type="nucleotide sequence ID" value="NZ_DBFBQU010000176.1"/>
</dbReference>
<dbReference type="InterPro" id="IPR020476">
    <property type="entry name" value="Nudix_hydrolase"/>
</dbReference>
<dbReference type="InterPro" id="IPR029119">
    <property type="entry name" value="MutY_C"/>
</dbReference>
<evidence type="ECO:0000256" key="4">
    <source>
        <dbReference type="ARBA" id="ARBA00022705"/>
    </source>
</evidence>
<evidence type="ECO:0000256" key="1">
    <source>
        <dbReference type="ARBA" id="ARBA00001946"/>
    </source>
</evidence>
<evidence type="ECO:0000256" key="12">
    <source>
        <dbReference type="ARBA" id="ARBA00038905"/>
    </source>
</evidence>
<comment type="catalytic activity">
    <reaction evidence="11">
        <text>8-oxo-GTP + H2O = 8-oxo-GMP + diphosphate + H(+)</text>
        <dbReference type="Rhea" id="RHEA:67616"/>
        <dbReference type="ChEBI" id="CHEBI:15377"/>
        <dbReference type="ChEBI" id="CHEBI:15378"/>
        <dbReference type="ChEBI" id="CHEBI:33019"/>
        <dbReference type="ChEBI" id="CHEBI:143553"/>
        <dbReference type="ChEBI" id="CHEBI:145694"/>
    </reaction>
</comment>
<dbReference type="GO" id="GO:0035539">
    <property type="term" value="F:8-oxo-7,8-dihydrodeoxyguanosine triphosphate pyrophosphatase activity"/>
    <property type="evidence" value="ECO:0007669"/>
    <property type="project" value="UniProtKB-EC"/>
</dbReference>
<evidence type="ECO:0000256" key="2">
    <source>
        <dbReference type="ARBA" id="ARBA00005582"/>
    </source>
</evidence>
<evidence type="ECO:0000256" key="6">
    <source>
        <dbReference type="ARBA" id="ARBA00022763"/>
    </source>
</evidence>
<keyword evidence="5" id="KW-0479">Metal-binding</keyword>
<comment type="catalytic activity">
    <reaction evidence="10">
        <text>8-oxo-dGTP + H2O = 8-oxo-dGMP + diphosphate + H(+)</text>
        <dbReference type="Rhea" id="RHEA:31575"/>
        <dbReference type="ChEBI" id="CHEBI:15377"/>
        <dbReference type="ChEBI" id="CHEBI:15378"/>
        <dbReference type="ChEBI" id="CHEBI:33019"/>
        <dbReference type="ChEBI" id="CHEBI:63224"/>
        <dbReference type="ChEBI" id="CHEBI:77896"/>
        <dbReference type="EC" id="3.6.1.55"/>
    </reaction>
</comment>
<evidence type="ECO:0000256" key="13">
    <source>
        <dbReference type="ARBA" id="ARBA00040794"/>
    </source>
</evidence>
<reference evidence="18 19" key="1">
    <citation type="submission" date="2018-12" db="EMBL/GenBank/DDBJ databases">
        <title>First genome draft of Desulfovibrio legallis sp. nov.</title>
        <authorList>
            <person name="Ben Dhia O."/>
            <person name="Najjari A."/>
            <person name="Ferjani R."/>
            <person name="Fhoula I."/>
            <person name="Fardeau M.-L."/>
            <person name="Boudabbous A."/>
            <person name="Ouzari H.I."/>
        </authorList>
    </citation>
    <scope>NUCLEOTIDE SEQUENCE [LARGE SCALE GENOMIC DNA]</scope>
    <source>
        <strain evidence="18 19">H1T</strain>
    </source>
</reference>
<keyword evidence="4" id="KW-0235">DNA replication</keyword>
<dbReference type="PROSITE" id="PS51462">
    <property type="entry name" value="NUDIX"/>
    <property type="match status" value="1"/>
</dbReference>
<dbReference type="InterPro" id="IPR047127">
    <property type="entry name" value="MutT-like"/>
</dbReference>
<dbReference type="PRINTS" id="PR00502">
    <property type="entry name" value="NUDIXFAMILY"/>
</dbReference>
<dbReference type="EC" id="3.6.1.55" evidence="12"/>
<dbReference type="CDD" id="cd03425">
    <property type="entry name" value="NUDIX_MutT_NudA_like"/>
    <property type="match status" value="1"/>
</dbReference>
<evidence type="ECO:0000256" key="3">
    <source>
        <dbReference type="ARBA" id="ARBA00022457"/>
    </source>
</evidence>
<gene>
    <name evidence="18" type="ORF">EB812_04220</name>
</gene>
<dbReference type="Gene3D" id="3.90.79.10">
    <property type="entry name" value="Nucleoside Triphosphate Pyrophosphohydrolase"/>
    <property type="match status" value="1"/>
</dbReference>
<keyword evidence="6" id="KW-0227">DNA damage</keyword>
<evidence type="ECO:0000256" key="7">
    <source>
        <dbReference type="ARBA" id="ARBA00022801"/>
    </source>
</evidence>
<dbReference type="SUPFAM" id="SSF55811">
    <property type="entry name" value="Nudix"/>
    <property type="match status" value="1"/>
</dbReference>
<dbReference type="PROSITE" id="PS00893">
    <property type="entry name" value="NUDIX_BOX"/>
    <property type="match status" value="1"/>
</dbReference>
<protein>
    <recommendedName>
        <fullName evidence="13">8-oxo-dGTP diphosphatase</fullName>
        <ecNumber evidence="12">3.6.1.55</ecNumber>
    </recommendedName>
    <alternativeName>
        <fullName evidence="16">7,8-dihydro-8-oxoguanine-triphosphatase</fullName>
    </alternativeName>
    <alternativeName>
        <fullName evidence="15">Mutator protein MutT</fullName>
    </alternativeName>
    <alternativeName>
        <fullName evidence="14">dGTP pyrophosphohydrolase</fullName>
    </alternativeName>
</protein>